<reference evidence="2" key="1">
    <citation type="submission" date="2020-09" db="EMBL/GenBank/DDBJ databases">
        <title>A novel bacterium of genus Mangrovicoccus, isolated from South China Sea.</title>
        <authorList>
            <person name="Huang H."/>
            <person name="Mo K."/>
            <person name="Hu Y."/>
        </authorList>
    </citation>
    <scope>NUCLEOTIDE SEQUENCE</scope>
    <source>
        <strain evidence="2">HB182678</strain>
    </source>
</reference>
<keyword evidence="3" id="KW-1185">Reference proteome</keyword>
<evidence type="ECO:0000259" key="1">
    <source>
        <dbReference type="Pfam" id="PF19266"/>
    </source>
</evidence>
<accession>A0A8J7CWZ6</accession>
<dbReference type="InterPro" id="IPR045361">
    <property type="entry name" value="CIS_tube_prot_N"/>
</dbReference>
<feature type="domain" description="Contractile injection system tube protein N-terminal" evidence="1">
    <location>
        <begin position="23"/>
        <end position="166"/>
    </location>
</feature>
<dbReference type="RefSeq" id="WP_193181904.1">
    <property type="nucleotide sequence ID" value="NZ_JACVXA010000021.1"/>
</dbReference>
<evidence type="ECO:0000313" key="2">
    <source>
        <dbReference type="EMBL" id="MBE3638367.1"/>
    </source>
</evidence>
<name>A0A8J7CWZ6_9RHOB</name>
<evidence type="ECO:0000313" key="3">
    <source>
        <dbReference type="Proteomes" id="UP000609121"/>
    </source>
</evidence>
<dbReference type="Proteomes" id="UP000609121">
    <property type="component" value="Unassembled WGS sequence"/>
</dbReference>
<dbReference type="EMBL" id="JACVXA010000021">
    <property type="protein sequence ID" value="MBE3638367.1"/>
    <property type="molecule type" value="Genomic_DNA"/>
</dbReference>
<dbReference type="CDD" id="cd00118">
    <property type="entry name" value="LysM"/>
    <property type="match status" value="1"/>
</dbReference>
<comment type="caution">
    <text evidence="2">The sequence shown here is derived from an EMBL/GenBank/DDBJ whole genome shotgun (WGS) entry which is preliminary data.</text>
</comment>
<sequence>MAVQLSFQRIDLQGERIGAPMLIDYAPAELSFAKAAQYAEIAIPGLEQPLLQFIRGDAETLSMELFFDSTAAGTGADAEAVTDRVEAFHRLVTISGPLHTPPLVEVAWGQDFPGTAFGATERPSQSFRAVVLSVNRRFTLFNPDGRPLRAVVSLSLKQYVTIADQAREVNLQSADHTRIHVVAEGETLPLIAHDAYADARAWRVIADHNRLADPRGLAPGTVLELPPLVTQR</sequence>
<organism evidence="2 3">
    <name type="scientific">Mangrovicoccus algicola</name>
    <dbReference type="NCBI Taxonomy" id="2771008"/>
    <lineage>
        <taxon>Bacteria</taxon>
        <taxon>Pseudomonadati</taxon>
        <taxon>Pseudomonadota</taxon>
        <taxon>Alphaproteobacteria</taxon>
        <taxon>Rhodobacterales</taxon>
        <taxon>Paracoccaceae</taxon>
        <taxon>Mangrovicoccus</taxon>
    </lineage>
</organism>
<dbReference type="Pfam" id="PF19266">
    <property type="entry name" value="CIS_tube"/>
    <property type="match status" value="1"/>
</dbReference>
<protein>
    <recommendedName>
        <fullName evidence="1">Contractile injection system tube protein N-terminal domain-containing protein</fullName>
    </recommendedName>
</protein>
<dbReference type="AlphaFoldDB" id="A0A8J7CWZ6"/>
<gene>
    <name evidence="2" type="ORF">ICN82_09160</name>
</gene>
<proteinExistence type="predicted"/>
<dbReference type="InterPro" id="IPR036779">
    <property type="entry name" value="LysM_dom_sf"/>
</dbReference>
<dbReference type="Gene3D" id="3.10.350.10">
    <property type="entry name" value="LysM domain"/>
    <property type="match status" value="1"/>
</dbReference>
<dbReference type="InterPro" id="IPR018392">
    <property type="entry name" value="LysM"/>
</dbReference>